<sequence>MDSETWMNAKKAVELGFADGLLEDEKKNTSDDASYSFSARKAELSLMNKITTRYAHTEAAPSAEGSTALDELEKRLNLIRPQ</sequence>
<comment type="caution">
    <text evidence="1">The sequence shown here is derived from an EMBL/GenBank/DDBJ whole genome shotgun (WGS) entry which is preliminary data.</text>
</comment>
<protein>
    <submittedName>
        <fullName evidence="1">Uncharacterized protein</fullName>
    </submittedName>
</protein>
<name>A0A645IE80_9ZZZZ</name>
<gene>
    <name evidence="1" type="ORF">SDC9_197051</name>
</gene>
<organism evidence="1">
    <name type="scientific">bioreactor metagenome</name>
    <dbReference type="NCBI Taxonomy" id="1076179"/>
    <lineage>
        <taxon>unclassified sequences</taxon>
        <taxon>metagenomes</taxon>
        <taxon>ecological metagenomes</taxon>
    </lineage>
</organism>
<proteinExistence type="predicted"/>
<dbReference type="AlphaFoldDB" id="A0A645IE80"/>
<evidence type="ECO:0000313" key="1">
    <source>
        <dbReference type="EMBL" id="MPN49430.1"/>
    </source>
</evidence>
<dbReference type="EMBL" id="VSSQ01112689">
    <property type="protein sequence ID" value="MPN49430.1"/>
    <property type="molecule type" value="Genomic_DNA"/>
</dbReference>
<reference evidence="1" key="1">
    <citation type="submission" date="2019-08" db="EMBL/GenBank/DDBJ databases">
        <authorList>
            <person name="Kucharzyk K."/>
            <person name="Murdoch R.W."/>
            <person name="Higgins S."/>
            <person name="Loffler F."/>
        </authorList>
    </citation>
    <scope>NUCLEOTIDE SEQUENCE</scope>
</reference>
<accession>A0A645IE80</accession>